<protein>
    <submittedName>
        <fullName evidence="1">Uncharacterized protein</fullName>
    </submittedName>
</protein>
<accession>A0A922K0B0</accession>
<reference evidence="1" key="1">
    <citation type="submission" date="2021-01" db="EMBL/GenBank/DDBJ databases">
        <authorList>
            <person name="Lovell J.T."/>
            <person name="Bentley N."/>
            <person name="Bhattarai G."/>
            <person name="Jenkins J.W."/>
            <person name="Sreedasyam A."/>
            <person name="Alarcon Y."/>
            <person name="Bock C."/>
            <person name="Boston L."/>
            <person name="Carlson J."/>
            <person name="Cervantes K."/>
            <person name="Clermont K."/>
            <person name="Krom N."/>
            <person name="Kubenka K."/>
            <person name="Mamidi S."/>
            <person name="Mattison C."/>
            <person name="Monteros M."/>
            <person name="Pisani C."/>
            <person name="Plott C."/>
            <person name="Rajasekar S."/>
            <person name="Rhein H.S."/>
            <person name="Rohla C."/>
            <person name="Song M."/>
            <person name="Hilaire R.S."/>
            <person name="Shu S."/>
            <person name="Wells L."/>
            <person name="Wang X."/>
            <person name="Webber J."/>
            <person name="Heerema R.J."/>
            <person name="Klein P."/>
            <person name="Conner P."/>
            <person name="Grauke L."/>
            <person name="Grimwood J."/>
            <person name="Schmutz J."/>
            <person name="Randall J.J."/>
        </authorList>
    </citation>
    <scope>NUCLEOTIDE SEQUENCE</scope>
    <source>
        <tissue evidence="1">Leaf</tissue>
    </source>
</reference>
<evidence type="ECO:0000313" key="1">
    <source>
        <dbReference type="EMBL" id="KAG6727041.1"/>
    </source>
</evidence>
<sequence length="181" mass="20302">MHRITHAFERNPFQVLKVATHPAHLPSSCSLVTQHPRASPSLSSPNIGDSSACIWPSPPIPLPHPPFLPPIPLAIQHPHFTGTTCRPPFSSATAQRTLDSSLSFSSPSTRGSLAFLCPSPPRTCDSYLCFTAHLLNNKQQERSLVVGILTRHDFMSKHIFSFHPMLLRSRWKRLRFRFPPE</sequence>
<dbReference type="EMBL" id="CM031826">
    <property type="protein sequence ID" value="KAG6727041.1"/>
    <property type="molecule type" value="Genomic_DNA"/>
</dbReference>
<organism evidence="1 2">
    <name type="scientific">Carya illinoinensis</name>
    <name type="common">Pecan</name>
    <dbReference type="NCBI Taxonomy" id="32201"/>
    <lineage>
        <taxon>Eukaryota</taxon>
        <taxon>Viridiplantae</taxon>
        <taxon>Streptophyta</taxon>
        <taxon>Embryophyta</taxon>
        <taxon>Tracheophyta</taxon>
        <taxon>Spermatophyta</taxon>
        <taxon>Magnoliopsida</taxon>
        <taxon>eudicotyledons</taxon>
        <taxon>Gunneridae</taxon>
        <taxon>Pentapetalae</taxon>
        <taxon>rosids</taxon>
        <taxon>fabids</taxon>
        <taxon>Fagales</taxon>
        <taxon>Juglandaceae</taxon>
        <taxon>Carya</taxon>
    </lineage>
</organism>
<name>A0A922K0B0_CARIL</name>
<evidence type="ECO:0000313" key="2">
    <source>
        <dbReference type="Proteomes" id="UP000811246"/>
    </source>
</evidence>
<gene>
    <name evidence="1" type="ORF">I3842_02G111400</name>
</gene>
<comment type="caution">
    <text evidence="1">The sequence shown here is derived from an EMBL/GenBank/DDBJ whole genome shotgun (WGS) entry which is preliminary data.</text>
</comment>
<dbReference type="AlphaFoldDB" id="A0A922K0B0"/>
<dbReference type="Proteomes" id="UP000811246">
    <property type="component" value="Chromosome 2"/>
</dbReference>
<proteinExistence type="predicted"/>